<dbReference type="Pfam" id="PF18313">
    <property type="entry name" value="TLP1_add_C"/>
    <property type="match status" value="1"/>
</dbReference>
<evidence type="ECO:0000313" key="5">
    <source>
        <dbReference type="EMBL" id="OJZ73114.1"/>
    </source>
</evidence>
<reference evidence="5 6" key="1">
    <citation type="submission" date="2016-11" db="EMBL/GenBank/DDBJ databases">
        <title>Genome sequences of unsequenced Mycobacteria.</title>
        <authorList>
            <person name="Greninger A.L."/>
            <person name="Fang F."/>
            <person name="Jerome K.R."/>
        </authorList>
    </citation>
    <scope>NUCLEOTIDE SEQUENCE [LARGE SCALE GENOMIC DNA]</scope>
    <source>
        <strain evidence="5 6">M11</strain>
    </source>
</reference>
<dbReference type="PANTHER" id="PTHR18919">
    <property type="entry name" value="ACETYL-COA C-ACYLTRANSFERASE"/>
    <property type="match status" value="1"/>
</dbReference>
<dbReference type="AlphaFoldDB" id="A0A1Q4HTX3"/>
<dbReference type="STRING" id="53378.BRW65_14645"/>
<comment type="similarity">
    <text evidence="1">Belongs to the thiolase-like superfamily. Thiolase family.</text>
</comment>
<evidence type="ECO:0000256" key="3">
    <source>
        <dbReference type="ARBA" id="ARBA00023315"/>
    </source>
</evidence>
<dbReference type="OrthoDB" id="4470569at2"/>
<dbReference type="Gene3D" id="2.40.50.840">
    <property type="match status" value="1"/>
</dbReference>
<sequence length="523" mass="55422">MSASIDPHTPVIVGVGQFSERIDDPDYRGLSAVELATEAARAALRDCGADATAAARRIDTIAGVRQFEISTPWATAPLGKSTNYPRSVARRIGASPADAILEVVGGQSPQHLVNEMSAAIAAGERNVVLLLGSEAISTVRHLASADDKPDLSEVVDGQLNDRGYGLEGMSGPEFVAHGLVDAASQYALLENARRARLGLTHEQYRQQMAQLFAPLSTVAATNPFAASPVERNVTELATITPSNRMIADPYPRLMVARDQVNQGAAVLVMTVSAASELGVPEDRWVFLHGHADLRERNLLERPDLSRAPSAVSATLEALRVADVDVDGITTFDLYSCFPIAVSNVLEGLDLSADDARGLTLTGGLPYFGGAGNNYSMHAIAETVRAMRERPGSHGLVGANGGTLSKYSVGIYSTTPRPWRADRSAALQSELQARPVAEVAQVPEGDARIETYTVRYTKSGPVGIVVGRLDADDRRFLANPAEGDHDLLDLLIDGEPIGAPIVVRPDPTGNKAALSTAGIGECVR</sequence>
<evidence type="ECO:0000259" key="4">
    <source>
        <dbReference type="Pfam" id="PF18313"/>
    </source>
</evidence>
<keyword evidence="2 5" id="KW-0808">Transferase</keyword>
<gene>
    <name evidence="5" type="ORF">BRW65_14645</name>
</gene>
<evidence type="ECO:0000256" key="2">
    <source>
        <dbReference type="ARBA" id="ARBA00022679"/>
    </source>
</evidence>
<evidence type="ECO:0000313" key="6">
    <source>
        <dbReference type="Proteomes" id="UP000186438"/>
    </source>
</evidence>
<dbReference type="EMBL" id="MPNT01000012">
    <property type="protein sequence ID" value="OJZ73114.1"/>
    <property type="molecule type" value="Genomic_DNA"/>
</dbReference>
<dbReference type="PANTHER" id="PTHR18919:SF139">
    <property type="entry name" value="THIOLASE-LIKE PROTEIN TYPE 1 ADDITIONAL C-TERMINAL DOMAIN-CONTAINING PROTEIN"/>
    <property type="match status" value="1"/>
</dbReference>
<organism evidence="5 6">
    <name type="scientific">Mycobacterium paraffinicum</name>
    <dbReference type="NCBI Taxonomy" id="53378"/>
    <lineage>
        <taxon>Bacteria</taxon>
        <taxon>Bacillati</taxon>
        <taxon>Actinomycetota</taxon>
        <taxon>Actinomycetes</taxon>
        <taxon>Mycobacteriales</taxon>
        <taxon>Mycobacteriaceae</taxon>
        <taxon>Mycobacterium</taxon>
    </lineage>
</organism>
<dbReference type="RefSeq" id="WP_073875796.1">
    <property type="nucleotide sequence ID" value="NZ_MPNT01000012.1"/>
</dbReference>
<keyword evidence="3" id="KW-0012">Acyltransferase</keyword>
<dbReference type="NCBIfam" id="NF006105">
    <property type="entry name" value="PRK08257.1-4"/>
    <property type="match status" value="1"/>
</dbReference>
<dbReference type="GO" id="GO:0016746">
    <property type="term" value="F:acyltransferase activity"/>
    <property type="evidence" value="ECO:0007669"/>
    <property type="project" value="UniProtKB-KW"/>
</dbReference>
<comment type="caution">
    <text evidence="5">The sequence shown here is derived from an EMBL/GenBank/DDBJ whole genome shotgun (WGS) entry which is preliminary data.</text>
</comment>
<dbReference type="SUPFAM" id="SSF53901">
    <property type="entry name" value="Thiolase-like"/>
    <property type="match status" value="1"/>
</dbReference>
<proteinExistence type="inferred from homology"/>
<dbReference type="InterPro" id="IPR040771">
    <property type="entry name" value="TLP1_add_C"/>
</dbReference>
<dbReference type="Gene3D" id="3.40.47.10">
    <property type="match status" value="1"/>
</dbReference>
<dbReference type="InterPro" id="IPR016039">
    <property type="entry name" value="Thiolase-like"/>
</dbReference>
<feature type="domain" description="Thiolase-like protein type 1 additional C-terminal" evidence="4">
    <location>
        <begin position="426"/>
        <end position="506"/>
    </location>
</feature>
<dbReference type="Proteomes" id="UP000186438">
    <property type="component" value="Unassembled WGS sequence"/>
</dbReference>
<evidence type="ECO:0000256" key="1">
    <source>
        <dbReference type="ARBA" id="ARBA00010982"/>
    </source>
</evidence>
<keyword evidence="6" id="KW-1185">Reference proteome</keyword>
<protein>
    <submittedName>
        <fullName evidence="5">Acetyl-CoA acetyltransferase</fullName>
    </submittedName>
</protein>
<name>A0A1Q4HTX3_9MYCO</name>
<accession>A0A1Q4HTX3</accession>